<comment type="catalytic activity">
    <reaction evidence="3">
        <text>choline = trimethylamine + acetaldehyde</text>
        <dbReference type="Rhea" id="RHEA:35095"/>
        <dbReference type="ChEBI" id="CHEBI:15343"/>
        <dbReference type="ChEBI" id="CHEBI:15354"/>
        <dbReference type="ChEBI" id="CHEBI:58389"/>
        <dbReference type="EC" id="4.3.99.4"/>
    </reaction>
</comment>
<feature type="active site" description="Cysteine radical intermediate" evidence="3">
    <location>
        <position position="783"/>
    </location>
</feature>
<name>A0A6I1MJS2_9CLOT</name>
<dbReference type="EC" id="4.3.99.4" evidence="3"/>
<dbReference type="InterPro" id="IPR030897">
    <property type="entry name" value="Choline_CutC"/>
</dbReference>
<dbReference type="GO" id="GO:0042426">
    <property type="term" value="P:choline catabolic process"/>
    <property type="evidence" value="ECO:0007669"/>
    <property type="project" value="UniProtKB-UniRule"/>
</dbReference>
<dbReference type="Gene3D" id="3.20.70.20">
    <property type="match status" value="2"/>
</dbReference>
<organism evidence="7 8">
    <name type="scientific">Clostridium tarantellae</name>
    <dbReference type="NCBI Taxonomy" id="39493"/>
    <lineage>
        <taxon>Bacteria</taxon>
        <taxon>Bacillati</taxon>
        <taxon>Bacillota</taxon>
        <taxon>Clostridia</taxon>
        <taxon>Eubacteriales</taxon>
        <taxon>Clostridiaceae</taxon>
        <taxon>Clostridium</taxon>
    </lineage>
</organism>
<feature type="domain" description="PFL" evidence="6">
    <location>
        <begin position="8"/>
        <end position="326"/>
    </location>
</feature>
<dbReference type="PROSITE" id="PS51149">
    <property type="entry name" value="GLY_RADICAL_2"/>
    <property type="match status" value="1"/>
</dbReference>
<dbReference type="PANTHER" id="PTHR43641:SF2">
    <property type="entry name" value="DEHYDRATASE YBIW-RELATED"/>
    <property type="match status" value="1"/>
</dbReference>
<evidence type="ECO:0000256" key="3">
    <source>
        <dbReference type="HAMAP-Rule" id="MF_02058"/>
    </source>
</evidence>
<evidence type="ECO:0000313" key="7">
    <source>
        <dbReference type="EMBL" id="MPQ43635.1"/>
    </source>
</evidence>
<evidence type="ECO:0000313" key="8">
    <source>
        <dbReference type="Proteomes" id="UP000430345"/>
    </source>
</evidence>
<comment type="similarity">
    <text evidence="3">Belongs to the glycyl radical enzyme (GRE) family. CutC subfamily.</text>
</comment>
<dbReference type="AlphaFoldDB" id="A0A6I1MJS2"/>
<dbReference type="EMBL" id="WHJC01000088">
    <property type="protein sequence ID" value="MPQ43635.1"/>
    <property type="molecule type" value="Genomic_DNA"/>
</dbReference>
<comment type="PTM">
    <text evidence="3">Requires the activating protein CutD to generate the key active site glycyl radical on Gly-1115 that is involved in catalysis.</text>
</comment>
<dbReference type="HAMAP" id="MF_02058">
    <property type="entry name" value="Choline_CutC"/>
    <property type="match status" value="1"/>
</dbReference>
<feature type="active site" description="Proton acceptor" evidence="3">
    <location>
        <position position="785"/>
    </location>
</feature>
<dbReference type="InterPro" id="IPR001150">
    <property type="entry name" value="Gly_radical"/>
</dbReference>
<keyword evidence="8" id="KW-1185">Reference proteome</keyword>
<sequence>MFNENISPRSKVLRQRFLSKDSGICTERAEIVTKAYNDLLSEEIVLKKAKVLSKLLNEMTIWIGKDELIVGNQGKEQRLFPMYPEFSNKRKEGNKSSAYDFIAQAITCKDGVFYSPNYNLVLTKGFLNLKEESTKNLAEIGVPKSMYEVEKRNFWQAAVIACDAAIDFANRFSKKAYEWAQTEENIYRKKELLEISEICKRVPANKARNFREACQSFYFIQLIMGIESGTSAVAPGGFDKYVFPYYDSDIKSGRLNEKEAYELVECLWMKLAEISEIREDEGFKGYPMFQYVYEGGTLEDDKIIINNLSKICLSVANNFMKEEPKLCIKLFNSFLGEKNTNKVDENIIDDNLSPRIRRLKENYLKAKPSVSIERAKAFTEVTKQNPGMPLIILRAMAFKKACEEAPLLIQEDELIVGHPCGKPRAGAFSPDIAWRWVKDELDTMSTRPQDPFIINEEDKKVIREEIFPFWEGRSVDEACETQYKEAGLWSFSGEAFVSDLSYHQINGGGDTCPGYDVILVEKGINGIKAEAEEKLNKLLMENPDEIDKIYFYKASIITCDGIIAYANRLSKYAMELAMKETDYRRKEELINIAKVNANVPLNPPKTFQEALQCVWTIESLFVIEENQTGLSLGRFDQYIYPFYENDIKNGNITRDEALEMIQCFLIKCSEMMWLSSELGAKYFAGYQPFINLTIGGQKRRGGDATNDLTYLIMDAVRFTKVYQPSLACRIHNQSPQEYLKKIVDVIKAGLGFPACHFDDAHIKMMLRKGFDIEDSRDYCLMGCVEPQKSGRIYQWTSTGYTQWPVAIEFVLNRGVMKWHGTKQGIDTGDLNQFDTYEKFDTAVKKQIEYITKLSAIGTVISQRVHRDYAPKPLMSIFVEGCMEKGKDITHGGAMINHGPGLIWSGLGTYADSMAAIKELVYDERKYTLQQIRDALDKNFEGYEELRRDCLNAPKYGNDDDFVDSIASDLIDYTEKIHRKYKTLYSTFSHGTLSISNNTPIGEITGASANGRLAWTPLSDGISPTQGSDKFGPTAIIKSVSKLNVEAMNIGMVHNFKFLKGILETPEGENGLITLLRTSSILGNAQMQFSYTDNEMLKRAQKEPDKYRDLIIRVAGYSAYFVELCKEVQDEIISRTMLEKF</sequence>
<dbReference type="PROSITE" id="PS51554">
    <property type="entry name" value="PFL"/>
    <property type="match status" value="2"/>
</dbReference>
<proteinExistence type="inferred from homology"/>
<accession>A0A6I1MJS2</accession>
<dbReference type="UniPathway" id="UPA01069"/>
<dbReference type="NCBIfam" id="TIGR04394">
    <property type="entry name" value="choline_CutC"/>
    <property type="match status" value="1"/>
</dbReference>
<dbReference type="GO" id="GO:0120525">
    <property type="term" value="F:choline trimethylamine lyase activity"/>
    <property type="evidence" value="ECO:0007669"/>
    <property type="project" value="UniProtKB-EC"/>
</dbReference>
<dbReference type="OrthoDB" id="9803969at2"/>
<feature type="domain" description="PFL" evidence="6">
    <location>
        <begin position="354"/>
        <end position="1012"/>
    </location>
</feature>
<comment type="pathway">
    <text evidence="3">Amine and polyamine metabolism; choline degradation.</text>
</comment>
<comment type="caution">
    <text evidence="7">The sequence shown here is derived from an EMBL/GenBank/DDBJ whole genome shotgun (WGS) entry which is preliminary data.</text>
</comment>
<comment type="function">
    <text evidence="3">Glycine radical enzyme that catalyzes the cleavage of a C-N bond in choline, producing trimethylamine (TMA) and acetaldehyde.</text>
</comment>
<evidence type="ECO:0000259" key="6">
    <source>
        <dbReference type="PROSITE" id="PS51554"/>
    </source>
</evidence>
<reference evidence="7 8" key="1">
    <citation type="submission" date="2019-10" db="EMBL/GenBank/DDBJ databases">
        <title>The Genome Sequence of Clostridium tarantellae Isolated from Fish Brain.</title>
        <authorList>
            <person name="Bano L."/>
            <person name="Kiel M."/>
            <person name="Sales G."/>
            <person name="Doxey A.C."/>
            <person name="Mansfield M.J."/>
            <person name="Schiavone M."/>
            <person name="Rossetto O."/>
            <person name="Pirazzini M."/>
            <person name="Dobrindt U."/>
            <person name="Montecucco C."/>
        </authorList>
    </citation>
    <scope>NUCLEOTIDE SEQUENCE [LARGE SCALE GENOMIC DNA]</scope>
    <source>
        <strain evidence="7 8">DSM 3997</strain>
    </source>
</reference>
<keyword evidence="2 3" id="KW-0456">Lyase</keyword>
<dbReference type="GO" id="GO:0005829">
    <property type="term" value="C:cytosol"/>
    <property type="evidence" value="ECO:0007669"/>
    <property type="project" value="TreeGrafter"/>
</dbReference>
<dbReference type="PANTHER" id="PTHR43641">
    <property type="entry name" value="FORMATE ACETYLTRANSFERASE 3-RELATED"/>
    <property type="match status" value="1"/>
</dbReference>
<evidence type="ECO:0000256" key="4">
    <source>
        <dbReference type="PROSITE-ProRule" id="PRU00493"/>
    </source>
</evidence>
<gene>
    <name evidence="3 7" type="primary">cutC</name>
    <name evidence="7" type="ORF">GBZ86_07670</name>
</gene>
<dbReference type="InterPro" id="IPR019777">
    <property type="entry name" value="Form_AcTrfase_GR_CS"/>
</dbReference>
<dbReference type="SUPFAM" id="SSF51998">
    <property type="entry name" value="PFL-like glycyl radical enzymes"/>
    <property type="match status" value="2"/>
</dbReference>
<dbReference type="Proteomes" id="UP000430345">
    <property type="component" value="Unassembled WGS sequence"/>
</dbReference>
<dbReference type="InterPro" id="IPR004184">
    <property type="entry name" value="PFL_dom"/>
</dbReference>
<dbReference type="Pfam" id="PF02901">
    <property type="entry name" value="PFL-like"/>
    <property type="match status" value="3"/>
</dbReference>
<dbReference type="InterPro" id="IPR051215">
    <property type="entry name" value="GRE"/>
</dbReference>
<keyword evidence="1 3" id="KW-0556">Organic radical</keyword>
<protein>
    <recommendedName>
        <fullName evidence="3">Choline trimethylamine-lyase</fullName>
        <shortName evidence="3">Choline TMA-lyase</shortName>
        <ecNumber evidence="3">4.3.99.4</ecNumber>
    </recommendedName>
    <alternativeName>
        <fullName evidence="3">Choline utilization protein C</fullName>
    </alternativeName>
</protein>
<dbReference type="PROSITE" id="PS00850">
    <property type="entry name" value="GLY_RADICAL_1"/>
    <property type="match status" value="1"/>
</dbReference>
<evidence type="ECO:0000259" key="5">
    <source>
        <dbReference type="PROSITE" id="PS51149"/>
    </source>
</evidence>
<feature type="modified residue" description="Glycine radical" evidence="3 4">
    <location>
        <position position="1115"/>
    </location>
</feature>
<feature type="domain" description="Glycine radical" evidence="5">
    <location>
        <begin position="1019"/>
        <end position="1140"/>
    </location>
</feature>
<dbReference type="Pfam" id="PF01228">
    <property type="entry name" value="Gly_radical"/>
    <property type="match status" value="1"/>
</dbReference>
<evidence type="ECO:0000256" key="2">
    <source>
        <dbReference type="ARBA" id="ARBA00023239"/>
    </source>
</evidence>
<evidence type="ECO:0000256" key="1">
    <source>
        <dbReference type="ARBA" id="ARBA00022818"/>
    </source>
</evidence>
<dbReference type="CDD" id="cd01677">
    <property type="entry name" value="PFL2_DhaB_BssA"/>
    <property type="match status" value="1"/>
</dbReference>